<dbReference type="PANTHER" id="PTHR43818">
    <property type="entry name" value="BCDNA.GH03377"/>
    <property type="match status" value="1"/>
</dbReference>
<reference evidence="5" key="1">
    <citation type="journal article" date="2019" name="Int. J. Syst. Evol. Microbiol.">
        <title>The Global Catalogue of Microorganisms (GCM) 10K type strain sequencing project: providing services to taxonomists for standard genome sequencing and annotation.</title>
        <authorList>
            <consortium name="The Broad Institute Genomics Platform"/>
            <consortium name="The Broad Institute Genome Sequencing Center for Infectious Disease"/>
            <person name="Wu L."/>
            <person name="Ma J."/>
        </authorList>
    </citation>
    <scope>NUCLEOTIDE SEQUENCE [LARGE SCALE GENOMIC DNA]</scope>
    <source>
        <strain evidence="5">CCUG 59778</strain>
    </source>
</reference>
<name>A0ABW0EXF6_9PSEU</name>
<dbReference type="Proteomes" id="UP001596157">
    <property type="component" value="Unassembled WGS sequence"/>
</dbReference>
<feature type="domain" description="Gfo/Idh/MocA-like oxidoreductase N-terminal" evidence="2">
    <location>
        <begin position="5"/>
        <end position="117"/>
    </location>
</feature>
<feature type="domain" description="GFO/IDH/MocA-like oxidoreductase" evidence="3">
    <location>
        <begin position="158"/>
        <end position="236"/>
    </location>
</feature>
<accession>A0ABW0EXF6</accession>
<dbReference type="SUPFAM" id="SSF55347">
    <property type="entry name" value="Glyceraldehyde-3-phosphate dehydrogenase-like, C-terminal domain"/>
    <property type="match status" value="1"/>
</dbReference>
<dbReference type="InterPro" id="IPR055170">
    <property type="entry name" value="GFO_IDH_MocA-like_dom"/>
</dbReference>
<proteinExistence type="predicted"/>
<dbReference type="InterPro" id="IPR000683">
    <property type="entry name" value="Gfo/Idh/MocA-like_OxRdtase_N"/>
</dbReference>
<dbReference type="PANTHER" id="PTHR43818:SF11">
    <property type="entry name" value="BCDNA.GH03377"/>
    <property type="match status" value="1"/>
</dbReference>
<gene>
    <name evidence="4" type="ORF">ACFPM7_27390</name>
</gene>
<keyword evidence="5" id="KW-1185">Reference proteome</keyword>
<evidence type="ECO:0000256" key="1">
    <source>
        <dbReference type="ARBA" id="ARBA00023002"/>
    </source>
</evidence>
<dbReference type="InterPro" id="IPR036291">
    <property type="entry name" value="NAD(P)-bd_dom_sf"/>
</dbReference>
<organism evidence="4 5">
    <name type="scientific">Actinokineospora guangxiensis</name>
    <dbReference type="NCBI Taxonomy" id="1490288"/>
    <lineage>
        <taxon>Bacteria</taxon>
        <taxon>Bacillati</taxon>
        <taxon>Actinomycetota</taxon>
        <taxon>Actinomycetes</taxon>
        <taxon>Pseudonocardiales</taxon>
        <taxon>Pseudonocardiaceae</taxon>
        <taxon>Actinokineospora</taxon>
    </lineage>
</organism>
<dbReference type="InterPro" id="IPR050463">
    <property type="entry name" value="Gfo/Idh/MocA_oxidrdct_glycsds"/>
</dbReference>
<dbReference type="Pfam" id="PF22725">
    <property type="entry name" value="GFO_IDH_MocA_C3"/>
    <property type="match status" value="1"/>
</dbReference>
<protein>
    <submittedName>
        <fullName evidence="4">Gfo/Idh/MocA family protein</fullName>
    </submittedName>
</protein>
<evidence type="ECO:0000313" key="5">
    <source>
        <dbReference type="Proteomes" id="UP001596157"/>
    </source>
</evidence>
<evidence type="ECO:0000259" key="2">
    <source>
        <dbReference type="Pfam" id="PF01408"/>
    </source>
</evidence>
<sequence length="290" mass="30485">MGDALRFGLVGAGPWARRVHVPGLLDHPAIDLVGVWTRRPEAAADLPVPHIPDYRDLLSQVDAVAFAVPPAAQADLAATAAAAGKHVLLEKPIADTPARARHLTDAVEAAGVISLVNLVRRFAPETVAWLAELHRAGTWAGASARWLSGALLGGDYATSTWRHEGGALADIGPHVLDLLDAALGPVDKVLSAHHHTPDLWHLVLGHHSGATSTATLSMHLPMRPTITEISVYGTPGYRELTGRATAPTDAFTTALDLFTALVAENTPAHPLDARRGLMLSHLTAAVLAAT</sequence>
<dbReference type="SUPFAM" id="SSF51735">
    <property type="entry name" value="NAD(P)-binding Rossmann-fold domains"/>
    <property type="match status" value="1"/>
</dbReference>
<dbReference type="EMBL" id="JBHSKF010000018">
    <property type="protein sequence ID" value="MFC5290790.1"/>
    <property type="molecule type" value="Genomic_DNA"/>
</dbReference>
<dbReference type="RefSeq" id="WP_378250685.1">
    <property type="nucleotide sequence ID" value="NZ_JBHSKF010000018.1"/>
</dbReference>
<keyword evidence="1" id="KW-0560">Oxidoreductase</keyword>
<dbReference type="Gene3D" id="3.30.360.10">
    <property type="entry name" value="Dihydrodipicolinate Reductase, domain 2"/>
    <property type="match status" value="1"/>
</dbReference>
<evidence type="ECO:0000259" key="3">
    <source>
        <dbReference type="Pfam" id="PF22725"/>
    </source>
</evidence>
<dbReference type="Gene3D" id="3.40.50.720">
    <property type="entry name" value="NAD(P)-binding Rossmann-like Domain"/>
    <property type="match status" value="1"/>
</dbReference>
<dbReference type="Pfam" id="PF01408">
    <property type="entry name" value="GFO_IDH_MocA"/>
    <property type="match status" value="1"/>
</dbReference>
<evidence type="ECO:0000313" key="4">
    <source>
        <dbReference type="EMBL" id="MFC5290790.1"/>
    </source>
</evidence>
<comment type="caution">
    <text evidence="4">The sequence shown here is derived from an EMBL/GenBank/DDBJ whole genome shotgun (WGS) entry which is preliminary data.</text>
</comment>